<comment type="cofactor">
    <cofactor evidence="1">
        <name>heme</name>
        <dbReference type="ChEBI" id="CHEBI:30413"/>
    </cofactor>
</comment>
<dbReference type="GO" id="GO:0016705">
    <property type="term" value="F:oxidoreductase activity, acting on paired donors, with incorporation or reduction of molecular oxygen"/>
    <property type="evidence" value="ECO:0007669"/>
    <property type="project" value="InterPro"/>
</dbReference>
<evidence type="ECO:0000313" key="9">
    <source>
        <dbReference type="EMBL" id="RWS20444.1"/>
    </source>
</evidence>
<dbReference type="OrthoDB" id="2023at2759"/>
<organism evidence="9 10">
    <name type="scientific">Leptotrombidium deliense</name>
    <dbReference type="NCBI Taxonomy" id="299467"/>
    <lineage>
        <taxon>Eukaryota</taxon>
        <taxon>Metazoa</taxon>
        <taxon>Ecdysozoa</taxon>
        <taxon>Arthropoda</taxon>
        <taxon>Chelicerata</taxon>
        <taxon>Arachnida</taxon>
        <taxon>Acari</taxon>
        <taxon>Acariformes</taxon>
        <taxon>Trombidiformes</taxon>
        <taxon>Prostigmata</taxon>
        <taxon>Anystina</taxon>
        <taxon>Parasitengona</taxon>
        <taxon>Trombiculoidea</taxon>
        <taxon>Trombiculidae</taxon>
        <taxon>Leptotrombidium</taxon>
    </lineage>
</organism>
<evidence type="ECO:0000256" key="8">
    <source>
        <dbReference type="ARBA" id="ARBA00023136"/>
    </source>
</evidence>
<dbReference type="GO" id="GO:0005506">
    <property type="term" value="F:iron ion binding"/>
    <property type="evidence" value="ECO:0007669"/>
    <property type="project" value="InterPro"/>
</dbReference>
<dbReference type="InterPro" id="IPR001128">
    <property type="entry name" value="Cyt_P450"/>
</dbReference>
<evidence type="ECO:0000256" key="3">
    <source>
        <dbReference type="ARBA" id="ARBA00010617"/>
    </source>
</evidence>
<evidence type="ECO:0000256" key="4">
    <source>
        <dbReference type="ARBA" id="ARBA00022617"/>
    </source>
</evidence>
<dbReference type="SUPFAM" id="SSF48264">
    <property type="entry name" value="Cytochrome P450"/>
    <property type="match status" value="1"/>
</dbReference>
<dbReference type="InterPro" id="IPR050196">
    <property type="entry name" value="Cytochrome_P450_Monoox"/>
</dbReference>
<evidence type="ECO:0000256" key="2">
    <source>
        <dbReference type="ARBA" id="ARBA00004586"/>
    </source>
</evidence>
<dbReference type="STRING" id="299467.A0A443RYU5"/>
<dbReference type="InterPro" id="IPR036396">
    <property type="entry name" value="Cyt_P450_sf"/>
</dbReference>
<evidence type="ECO:0000256" key="7">
    <source>
        <dbReference type="ARBA" id="ARBA00023033"/>
    </source>
</evidence>
<comment type="subcellular location">
    <subcellularLocation>
        <location evidence="2">Endoplasmic reticulum membrane</location>
    </subcellularLocation>
</comment>
<gene>
    <name evidence="9" type="ORF">B4U80_05251</name>
</gene>
<dbReference type="GO" id="GO:0005789">
    <property type="term" value="C:endoplasmic reticulum membrane"/>
    <property type="evidence" value="ECO:0007669"/>
    <property type="project" value="UniProtKB-SubCell"/>
</dbReference>
<dbReference type="PANTHER" id="PTHR24291">
    <property type="entry name" value="CYTOCHROME P450 FAMILY 4"/>
    <property type="match status" value="1"/>
</dbReference>
<evidence type="ECO:0000256" key="1">
    <source>
        <dbReference type="ARBA" id="ARBA00001971"/>
    </source>
</evidence>
<dbReference type="GO" id="GO:0020037">
    <property type="term" value="F:heme binding"/>
    <property type="evidence" value="ECO:0007669"/>
    <property type="project" value="InterPro"/>
</dbReference>
<dbReference type="EMBL" id="NCKV01017505">
    <property type="protein sequence ID" value="RWS20444.1"/>
    <property type="molecule type" value="Genomic_DNA"/>
</dbReference>
<evidence type="ECO:0000313" key="10">
    <source>
        <dbReference type="Proteomes" id="UP000288716"/>
    </source>
</evidence>
<dbReference type="Proteomes" id="UP000288716">
    <property type="component" value="Unassembled WGS sequence"/>
</dbReference>
<dbReference type="VEuPathDB" id="VectorBase:LDEU011596"/>
<name>A0A443RYU5_9ACAR</name>
<feature type="non-terminal residue" evidence="9">
    <location>
        <position position="66"/>
    </location>
</feature>
<keyword evidence="7" id="KW-0560">Oxidoreductase</keyword>
<keyword evidence="6" id="KW-0408">Iron</keyword>
<keyword evidence="7" id="KW-0503">Monooxygenase</keyword>
<proteinExistence type="inferred from homology"/>
<keyword evidence="4" id="KW-0479">Metal-binding</keyword>
<keyword evidence="5" id="KW-0256">Endoplasmic reticulum</keyword>
<sequence>MNQIFGDEKQRDVNTDDMNRMTYTECVIKESLRLMPPPATMGRRATKEFTLNGYKFRRGTNVYVDI</sequence>
<keyword evidence="8" id="KW-0472">Membrane</keyword>
<dbReference type="AlphaFoldDB" id="A0A443RYU5"/>
<dbReference type="PANTHER" id="PTHR24291:SF189">
    <property type="entry name" value="CYTOCHROME P450 4C3-RELATED"/>
    <property type="match status" value="1"/>
</dbReference>
<dbReference type="Pfam" id="PF00067">
    <property type="entry name" value="p450"/>
    <property type="match status" value="1"/>
</dbReference>
<protein>
    <submittedName>
        <fullName evidence="9">Cytochrome P450 4c3-like protein</fullName>
    </submittedName>
</protein>
<accession>A0A443RYU5</accession>
<comment type="caution">
    <text evidence="9">The sequence shown here is derived from an EMBL/GenBank/DDBJ whole genome shotgun (WGS) entry which is preliminary data.</text>
</comment>
<keyword evidence="4" id="KW-0349">Heme</keyword>
<dbReference type="Gene3D" id="1.10.630.10">
    <property type="entry name" value="Cytochrome P450"/>
    <property type="match status" value="1"/>
</dbReference>
<reference evidence="9 10" key="1">
    <citation type="journal article" date="2018" name="Gigascience">
        <title>Genomes of trombidid mites reveal novel predicted allergens and laterally-transferred genes associated with secondary metabolism.</title>
        <authorList>
            <person name="Dong X."/>
            <person name="Chaisiri K."/>
            <person name="Xia D."/>
            <person name="Armstrong S.D."/>
            <person name="Fang Y."/>
            <person name="Donnelly M.J."/>
            <person name="Kadowaki T."/>
            <person name="McGarry J.W."/>
            <person name="Darby A.C."/>
            <person name="Makepeace B.L."/>
        </authorList>
    </citation>
    <scope>NUCLEOTIDE SEQUENCE [LARGE SCALE GENOMIC DNA]</scope>
    <source>
        <strain evidence="9">UoL-UT</strain>
    </source>
</reference>
<keyword evidence="10" id="KW-1185">Reference proteome</keyword>
<dbReference type="GO" id="GO:0004497">
    <property type="term" value="F:monooxygenase activity"/>
    <property type="evidence" value="ECO:0007669"/>
    <property type="project" value="UniProtKB-KW"/>
</dbReference>
<evidence type="ECO:0000256" key="6">
    <source>
        <dbReference type="ARBA" id="ARBA00023004"/>
    </source>
</evidence>
<evidence type="ECO:0000256" key="5">
    <source>
        <dbReference type="ARBA" id="ARBA00022824"/>
    </source>
</evidence>
<comment type="similarity">
    <text evidence="3">Belongs to the cytochrome P450 family.</text>
</comment>